<feature type="compositionally biased region" description="Basic and acidic residues" evidence="1">
    <location>
        <begin position="353"/>
        <end position="373"/>
    </location>
</feature>
<dbReference type="RefSeq" id="WP_071573760.1">
    <property type="nucleotide sequence ID" value="NZ_JAEUWV010000029.1"/>
</dbReference>
<evidence type="ECO:0000256" key="1">
    <source>
        <dbReference type="SAM" id="MobiDB-lite"/>
    </source>
</evidence>
<evidence type="ECO:0000313" key="5">
    <source>
        <dbReference type="Proteomes" id="UP001205920"/>
    </source>
</evidence>
<gene>
    <name evidence="4" type="ORF">JMN37_10820</name>
</gene>
<feature type="signal peptide" evidence="3">
    <location>
        <begin position="1"/>
        <end position="20"/>
    </location>
</feature>
<keyword evidence="2" id="KW-0472">Membrane</keyword>
<feature type="compositionally biased region" description="Basic and acidic residues" evidence="1">
    <location>
        <begin position="380"/>
        <end position="408"/>
    </location>
</feature>
<accession>A0AAW5HZ06</accession>
<keyword evidence="3" id="KW-0732">Signal</keyword>
<feature type="compositionally biased region" description="Polar residues" evidence="1">
    <location>
        <begin position="411"/>
        <end position="427"/>
    </location>
</feature>
<keyword evidence="5" id="KW-1185">Reference proteome</keyword>
<keyword evidence="2" id="KW-1133">Transmembrane helix</keyword>
<organism evidence="4 5">
    <name type="scientific">Corynebacterium lipophilum</name>
    <dbReference type="NCBI Taxonomy" id="2804918"/>
    <lineage>
        <taxon>Bacteria</taxon>
        <taxon>Bacillati</taxon>
        <taxon>Actinomycetota</taxon>
        <taxon>Actinomycetes</taxon>
        <taxon>Mycobacteriales</taxon>
        <taxon>Corynebacteriaceae</taxon>
        <taxon>Corynebacterium</taxon>
    </lineage>
</organism>
<evidence type="ECO:0000256" key="2">
    <source>
        <dbReference type="SAM" id="Phobius"/>
    </source>
</evidence>
<evidence type="ECO:0000256" key="3">
    <source>
        <dbReference type="SAM" id="SignalP"/>
    </source>
</evidence>
<feature type="region of interest" description="Disordered" evidence="1">
    <location>
        <begin position="34"/>
        <end position="105"/>
    </location>
</feature>
<feature type="compositionally biased region" description="Low complexity" evidence="1">
    <location>
        <begin position="34"/>
        <end position="86"/>
    </location>
</feature>
<name>A0AAW5HZ06_9CORY</name>
<evidence type="ECO:0000313" key="4">
    <source>
        <dbReference type="EMBL" id="MCO6395453.1"/>
    </source>
</evidence>
<dbReference type="Proteomes" id="UP001205920">
    <property type="component" value="Unassembled WGS sequence"/>
</dbReference>
<reference evidence="4 5" key="1">
    <citation type="submission" date="2021-01" db="EMBL/GenBank/DDBJ databases">
        <title>Identification and Characterization of Corynebacterium sp.</title>
        <authorList>
            <person name="Luo Q."/>
            <person name="Qu P."/>
            <person name="Chen Q."/>
        </authorList>
    </citation>
    <scope>NUCLEOTIDE SEQUENCE [LARGE SCALE GENOMIC DNA]</scope>
    <source>
        <strain evidence="4 5">MC-18</strain>
    </source>
</reference>
<feature type="transmembrane region" description="Helical" evidence="2">
    <location>
        <begin position="630"/>
        <end position="650"/>
    </location>
</feature>
<sequence length="656" mass="67992">MKISKTAGYYGRLAMASALAGTFTLVPVAANADTTTETPTQAPVTTTATAPSSIASSSVTPSASATPTVSVSPSVAGAPAVATTPAKAKKASTSDKPGTGTSGVELESGAWTYTAVAGHPTDGSVYALSTAPQENHLLKIDPATGNVEDLGAARVEHGALPTDITTATITSHGRLIVSEELAKDGDSYYAIDLDKLSTASTPVFTEHKVSVDTFSKPKDFKAPGAWGTASKKVDPKGEYLHAYAETLDGKPALWTLNTDTDKLSVTTLKVARGVKTEGIDRLGEVAYAVTKDTDVFVAGDKDGNTVEFKPTQLKIGPGDELVATFSQDGDDTLSEVLGADKKFGFTAIKHAGEEKDTDTSASDKTKADAEAPRSDNTAEQADKKPSEPTKSDAEAAKPAEPTNKDADKQQPPANNSEKPSSTPTPEATEQRTLEVEIYAGTGEKKKPVEGARLVVPSLDNLELEGATDADGYLSTTLPAELNDKSFTVRLVEAPEGYKNKSIQIKKDDLVKEITLNKDTRATSTMSKPQEILEVFKEVKPLLGAFGALAGAGAGAAGSKSTSSKTSTTSTFSNSKSSGTVSTGRTTSATSRSTAASRSTAKSTSKRSSSKSSSTTTSTRSGDLADTGTPMSGVITLGIVLFLIGGAYVFMGRRRDA</sequence>
<feature type="region of interest" description="Disordered" evidence="1">
    <location>
        <begin position="353"/>
        <end position="431"/>
    </location>
</feature>
<keyword evidence="2" id="KW-0812">Transmembrane</keyword>
<evidence type="ECO:0008006" key="6">
    <source>
        <dbReference type="Google" id="ProtNLM"/>
    </source>
</evidence>
<dbReference type="AlphaFoldDB" id="A0AAW5HZ06"/>
<proteinExistence type="predicted"/>
<dbReference type="EMBL" id="JAEUWV010000029">
    <property type="protein sequence ID" value="MCO6395453.1"/>
    <property type="molecule type" value="Genomic_DNA"/>
</dbReference>
<feature type="compositionally biased region" description="Low complexity" evidence="1">
    <location>
        <begin position="609"/>
        <end position="621"/>
    </location>
</feature>
<comment type="caution">
    <text evidence="4">The sequence shown here is derived from an EMBL/GenBank/DDBJ whole genome shotgun (WGS) entry which is preliminary data.</text>
</comment>
<feature type="chain" id="PRO_5043823417" description="Gram-positive cocci surface proteins LPxTG domain-containing protein" evidence="3">
    <location>
        <begin position="21"/>
        <end position="656"/>
    </location>
</feature>
<feature type="compositionally biased region" description="Low complexity" evidence="1">
    <location>
        <begin position="556"/>
        <end position="602"/>
    </location>
</feature>
<protein>
    <recommendedName>
        <fullName evidence="6">Gram-positive cocci surface proteins LPxTG domain-containing protein</fullName>
    </recommendedName>
</protein>
<feature type="region of interest" description="Disordered" evidence="1">
    <location>
        <begin position="554"/>
        <end position="627"/>
    </location>
</feature>